<dbReference type="EMBL" id="JAGDFM010000920">
    <property type="protein sequence ID" value="KAG7375800.1"/>
    <property type="molecule type" value="Genomic_DNA"/>
</dbReference>
<evidence type="ECO:0000313" key="2">
    <source>
        <dbReference type="Proteomes" id="UP000694044"/>
    </source>
</evidence>
<sequence length="85" mass="9779">MTLEEYADREVADAMERQKREQYVMVALAAPLGPRRYDQLLEDGDEDDEKLVEESTYKDRPWDDWKDANEKGIADTVASKNAVSP</sequence>
<name>A0A8T1V693_9STRA</name>
<evidence type="ECO:0000313" key="1">
    <source>
        <dbReference type="EMBL" id="KAG7375800.1"/>
    </source>
</evidence>
<accession>A0A8T1V693</accession>
<organism evidence="1 2">
    <name type="scientific">Phytophthora pseudosyringae</name>
    <dbReference type="NCBI Taxonomy" id="221518"/>
    <lineage>
        <taxon>Eukaryota</taxon>
        <taxon>Sar</taxon>
        <taxon>Stramenopiles</taxon>
        <taxon>Oomycota</taxon>
        <taxon>Peronosporomycetes</taxon>
        <taxon>Peronosporales</taxon>
        <taxon>Peronosporaceae</taxon>
        <taxon>Phytophthora</taxon>
    </lineage>
</organism>
<proteinExistence type="predicted"/>
<dbReference type="OrthoDB" id="10261753at2759"/>
<dbReference type="AlphaFoldDB" id="A0A8T1V693"/>
<dbReference type="Proteomes" id="UP000694044">
    <property type="component" value="Unassembled WGS sequence"/>
</dbReference>
<protein>
    <submittedName>
        <fullName evidence="1">Uncharacterized protein</fullName>
    </submittedName>
</protein>
<gene>
    <name evidence="1" type="ORF">PHYPSEUDO_015235</name>
</gene>
<comment type="caution">
    <text evidence="1">The sequence shown here is derived from an EMBL/GenBank/DDBJ whole genome shotgun (WGS) entry which is preliminary data.</text>
</comment>
<reference evidence="1" key="1">
    <citation type="submission" date="2021-02" db="EMBL/GenBank/DDBJ databases">
        <authorList>
            <person name="Palmer J.M."/>
        </authorList>
    </citation>
    <scope>NUCLEOTIDE SEQUENCE</scope>
    <source>
        <strain evidence="1">SCRP734</strain>
    </source>
</reference>
<keyword evidence="2" id="KW-1185">Reference proteome</keyword>
<dbReference type="Pfam" id="PF04177">
    <property type="entry name" value="TAP42"/>
    <property type="match status" value="1"/>
</dbReference>
<dbReference type="InterPro" id="IPR007304">
    <property type="entry name" value="TAP46-like"/>
</dbReference>
<dbReference type="GO" id="GO:0009966">
    <property type="term" value="P:regulation of signal transduction"/>
    <property type="evidence" value="ECO:0007669"/>
    <property type="project" value="InterPro"/>
</dbReference>